<dbReference type="InterPro" id="IPR051021">
    <property type="entry name" value="Mito_Ser/Thr_phosphatase"/>
</dbReference>
<dbReference type="PANTHER" id="PTHR20935:SF0">
    <property type="entry name" value="SERINE_THREONINE-PROTEIN PHOSPHATASE PGAM5, MITOCHONDRIAL"/>
    <property type="match status" value="1"/>
</dbReference>
<keyword evidence="1" id="KW-0378">Hydrolase</keyword>
<sequence length="231" mass="25689">MSRIYLVRHGQASFGSDSYDRLSPLGERQSVLLGQHLRRIGFHAETWLSGSLARQRSTLTALLQGMEAASATDFHEGFNEYDHEAILGAYLPRVMADRGLTPQELSPLLGDNRLFQAVFVQVMRHWIEGTPHERPPFETWKAFQARIHASLERLARSGQERIVVVSSGGPISLAVQAALDLSLEKTLALNWSIYNASVTELRVRQGALALAGFNNVTHLQLAGEEGLLTYR</sequence>
<reference evidence="2 3" key="1">
    <citation type="submission" date="2022-11" db="EMBL/GenBank/DDBJ databases">
        <title>Minimal conservation of predation-associated metabolite biosynthetic gene clusters underscores biosynthetic potential of Myxococcota including descriptions for ten novel species: Archangium lansinium sp. nov., Myxococcus landrumus sp. nov., Nannocystis bai.</title>
        <authorList>
            <person name="Ahearne A."/>
            <person name="Stevens C."/>
            <person name="Dowd S."/>
        </authorList>
    </citation>
    <scope>NUCLEOTIDE SEQUENCE [LARGE SCALE GENOMIC DNA]</scope>
    <source>
        <strain evidence="2 3">NCWAL01</strain>
    </source>
</reference>
<dbReference type="SMART" id="SM00855">
    <property type="entry name" value="PGAM"/>
    <property type="match status" value="1"/>
</dbReference>
<dbReference type="InterPro" id="IPR029033">
    <property type="entry name" value="His_PPase_superfam"/>
</dbReference>
<name>A0ABT5D3E3_9BACT</name>
<evidence type="ECO:0000256" key="1">
    <source>
        <dbReference type="ARBA" id="ARBA00022801"/>
    </source>
</evidence>
<dbReference type="InterPro" id="IPR013078">
    <property type="entry name" value="His_Pase_superF_clade-1"/>
</dbReference>
<comment type="caution">
    <text evidence="2">The sequence shown here is derived from an EMBL/GenBank/DDBJ whole genome shotgun (WGS) entry which is preliminary data.</text>
</comment>
<dbReference type="RefSeq" id="WP_272135786.1">
    <property type="nucleotide sequence ID" value="NZ_JAQNDM010000002.1"/>
</dbReference>
<dbReference type="CDD" id="cd07067">
    <property type="entry name" value="HP_PGM_like"/>
    <property type="match status" value="1"/>
</dbReference>
<dbReference type="EMBL" id="JAQNDM010000002">
    <property type="protein sequence ID" value="MDC0708194.1"/>
    <property type="molecule type" value="Genomic_DNA"/>
</dbReference>
<accession>A0ABT5D3E3</accession>
<dbReference type="Gene3D" id="3.40.50.1240">
    <property type="entry name" value="Phosphoglycerate mutase-like"/>
    <property type="match status" value="1"/>
</dbReference>
<dbReference type="SUPFAM" id="SSF53254">
    <property type="entry name" value="Phosphoglycerate mutase-like"/>
    <property type="match status" value="1"/>
</dbReference>
<dbReference type="Proteomes" id="UP001221838">
    <property type="component" value="Unassembled WGS sequence"/>
</dbReference>
<dbReference type="PANTHER" id="PTHR20935">
    <property type="entry name" value="PHOSPHOGLYCERATE MUTASE-RELATED"/>
    <property type="match status" value="1"/>
</dbReference>
<proteinExistence type="predicted"/>
<keyword evidence="3" id="KW-1185">Reference proteome</keyword>
<dbReference type="Pfam" id="PF00300">
    <property type="entry name" value="His_Phos_1"/>
    <property type="match status" value="2"/>
</dbReference>
<organism evidence="2 3">
    <name type="scientific">Stigmatella ashevillensis</name>
    <dbReference type="NCBI Taxonomy" id="2995309"/>
    <lineage>
        <taxon>Bacteria</taxon>
        <taxon>Pseudomonadati</taxon>
        <taxon>Myxococcota</taxon>
        <taxon>Myxococcia</taxon>
        <taxon>Myxococcales</taxon>
        <taxon>Cystobacterineae</taxon>
        <taxon>Archangiaceae</taxon>
        <taxon>Stigmatella</taxon>
    </lineage>
</organism>
<evidence type="ECO:0000313" key="2">
    <source>
        <dbReference type="EMBL" id="MDC0708194.1"/>
    </source>
</evidence>
<gene>
    <name evidence="2" type="ORF">POL68_06905</name>
</gene>
<evidence type="ECO:0000313" key="3">
    <source>
        <dbReference type="Proteomes" id="UP001221838"/>
    </source>
</evidence>
<protein>
    <submittedName>
        <fullName evidence="2">Histidine phosphatase family protein</fullName>
    </submittedName>
</protein>